<dbReference type="PANTHER" id="PTHR11188:SF17">
    <property type="entry name" value="FI21816P1"/>
    <property type="match status" value="1"/>
</dbReference>
<comment type="caution">
    <text evidence="3">The sequence shown here is derived from an EMBL/GenBank/DDBJ whole genome shotgun (WGS) entry which is preliminary data.</text>
</comment>
<dbReference type="Gene3D" id="2.60.40.640">
    <property type="match status" value="2"/>
</dbReference>
<organism evidence="3 4">
    <name type="scientific">Exocentrus adspersus</name>
    <dbReference type="NCBI Taxonomy" id="1586481"/>
    <lineage>
        <taxon>Eukaryota</taxon>
        <taxon>Metazoa</taxon>
        <taxon>Ecdysozoa</taxon>
        <taxon>Arthropoda</taxon>
        <taxon>Hexapoda</taxon>
        <taxon>Insecta</taxon>
        <taxon>Pterygota</taxon>
        <taxon>Neoptera</taxon>
        <taxon>Endopterygota</taxon>
        <taxon>Coleoptera</taxon>
        <taxon>Polyphaga</taxon>
        <taxon>Cucujiformia</taxon>
        <taxon>Chrysomeloidea</taxon>
        <taxon>Cerambycidae</taxon>
        <taxon>Lamiinae</taxon>
        <taxon>Acanthocinini</taxon>
        <taxon>Exocentrus</taxon>
    </lineage>
</organism>
<dbReference type="PANTHER" id="PTHR11188">
    <property type="entry name" value="ARRESTIN DOMAIN CONTAINING PROTEIN"/>
    <property type="match status" value="1"/>
</dbReference>
<dbReference type="GO" id="GO:0005737">
    <property type="term" value="C:cytoplasm"/>
    <property type="evidence" value="ECO:0007669"/>
    <property type="project" value="TreeGrafter"/>
</dbReference>
<comment type="similarity">
    <text evidence="1">Belongs to the arrestin family.</text>
</comment>
<evidence type="ECO:0000256" key="1">
    <source>
        <dbReference type="ARBA" id="ARBA00005298"/>
    </source>
</evidence>
<dbReference type="GO" id="GO:0015031">
    <property type="term" value="P:protein transport"/>
    <property type="evidence" value="ECO:0007669"/>
    <property type="project" value="TreeGrafter"/>
</dbReference>
<dbReference type="InterPro" id="IPR014752">
    <property type="entry name" value="Arrestin-like_C"/>
</dbReference>
<dbReference type="Pfam" id="PF00339">
    <property type="entry name" value="Arrestin_N"/>
    <property type="match status" value="1"/>
</dbReference>
<dbReference type="Proteomes" id="UP001159042">
    <property type="component" value="Unassembled WGS sequence"/>
</dbReference>
<dbReference type="InterPro" id="IPR014756">
    <property type="entry name" value="Ig_E-set"/>
</dbReference>
<dbReference type="SUPFAM" id="SSF81296">
    <property type="entry name" value="E set domains"/>
    <property type="match status" value="2"/>
</dbReference>
<sequence>MKIRGVFVKLKGKERNEWSGMYGDDEQSNSFSSIKFLRTELPLRGEGIVDVGSFECPFSFQLPLYIPDSFEGPYGGIRYTVDAKVDIPFAPDYTDKKEIIVFNPVDLNSVVYQEYWGSATYSKTKTPFSWCCNGGGITMDVYLAKRAFVSGEKVQVKVHVYNQSNAAVNMVIARISRVKAHFVCRSDMEINTVIMLGHIPVGNPHHQNETRFLPP</sequence>
<dbReference type="AlphaFoldDB" id="A0AAV8VID9"/>
<evidence type="ECO:0000313" key="3">
    <source>
        <dbReference type="EMBL" id="KAJ8913671.1"/>
    </source>
</evidence>
<name>A0AAV8VID9_9CUCU</name>
<evidence type="ECO:0000259" key="2">
    <source>
        <dbReference type="Pfam" id="PF00339"/>
    </source>
</evidence>
<dbReference type="EMBL" id="JANEYG010000089">
    <property type="protein sequence ID" value="KAJ8913671.1"/>
    <property type="molecule type" value="Genomic_DNA"/>
</dbReference>
<dbReference type="InterPro" id="IPR050357">
    <property type="entry name" value="Arrestin_domain-protein"/>
</dbReference>
<feature type="domain" description="Arrestin-like N-terminal" evidence="2">
    <location>
        <begin position="2"/>
        <end position="108"/>
    </location>
</feature>
<reference evidence="3 4" key="1">
    <citation type="journal article" date="2023" name="Insect Mol. Biol.">
        <title>Genome sequencing provides insights into the evolution of gene families encoding plant cell wall-degrading enzymes in longhorned beetles.</title>
        <authorList>
            <person name="Shin N.R."/>
            <person name="Okamura Y."/>
            <person name="Kirsch R."/>
            <person name="Pauchet Y."/>
        </authorList>
    </citation>
    <scope>NUCLEOTIDE SEQUENCE [LARGE SCALE GENOMIC DNA]</scope>
    <source>
        <strain evidence="3">EAD_L_NR</strain>
    </source>
</reference>
<dbReference type="InterPro" id="IPR011021">
    <property type="entry name" value="Arrestin-like_N"/>
</dbReference>
<keyword evidence="4" id="KW-1185">Reference proteome</keyword>
<proteinExistence type="inferred from homology"/>
<gene>
    <name evidence="3" type="ORF">NQ315_007388</name>
</gene>
<evidence type="ECO:0000313" key="4">
    <source>
        <dbReference type="Proteomes" id="UP001159042"/>
    </source>
</evidence>
<accession>A0AAV8VID9</accession>
<protein>
    <recommendedName>
        <fullName evidence="2">Arrestin-like N-terminal domain-containing protein</fullName>
    </recommendedName>
</protein>